<keyword evidence="3" id="KW-0393">Immunoglobulin domain</keyword>
<gene>
    <name evidence="5" type="ORF">PFLUV_G00049510</name>
</gene>
<feature type="domain" description="Ig-like" evidence="4">
    <location>
        <begin position="25"/>
        <end position="111"/>
    </location>
</feature>
<dbReference type="GO" id="GO:0016020">
    <property type="term" value="C:membrane"/>
    <property type="evidence" value="ECO:0007669"/>
    <property type="project" value="UniProtKB-SubCell"/>
</dbReference>
<dbReference type="InterPro" id="IPR007110">
    <property type="entry name" value="Ig-like_dom"/>
</dbReference>
<dbReference type="InterPro" id="IPR053896">
    <property type="entry name" value="BTN3A2-like_Ig-C"/>
</dbReference>
<evidence type="ECO:0000313" key="6">
    <source>
        <dbReference type="Proteomes" id="UP000465112"/>
    </source>
</evidence>
<organism evidence="5 6">
    <name type="scientific">Perca fluviatilis</name>
    <name type="common">European perch</name>
    <dbReference type="NCBI Taxonomy" id="8168"/>
    <lineage>
        <taxon>Eukaryota</taxon>
        <taxon>Metazoa</taxon>
        <taxon>Chordata</taxon>
        <taxon>Craniata</taxon>
        <taxon>Vertebrata</taxon>
        <taxon>Euteleostomi</taxon>
        <taxon>Actinopterygii</taxon>
        <taxon>Neopterygii</taxon>
        <taxon>Teleostei</taxon>
        <taxon>Neoteleostei</taxon>
        <taxon>Acanthomorphata</taxon>
        <taxon>Eupercaria</taxon>
        <taxon>Perciformes</taxon>
        <taxon>Percoidei</taxon>
        <taxon>Percidae</taxon>
        <taxon>Percinae</taxon>
        <taxon>Perca</taxon>
    </lineage>
</organism>
<dbReference type="SUPFAM" id="SSF48726">
    <property type="entry name" value="Immunoglobulin"/>
    <property type="match status" value="1"/>
</dbReference>
<accession>A0A6A5FMN3</accession>
<evidence type="ECO:0000313" key="5">
    <source>
        <dbReference type="EMBL" id="KAF1392143.1"/>
    </source>
</evidence>
<dbReference type="Gene3D" id="2.60.40.10">
    <property type="entry name" value="Immunoglobulins"/>
    <property type="match status" value="1"/>
</dbReference>
<name>A0A6A5FMN3_PERFL</name>
<proteinExistence type="predicted"/>
<keyword evidence="6" id="KW-1185">Reference proteome</keyword>
<dbReference type="InterPro" id="IPR036179">
    <property type="entry name" value="Ig-like_dom_sf"/>
</dbReference>
<dbReference type="EMBL" id="VHII01000004">
    <property type="protein sequence ID" value="KAF1392143.1"/>
    <property type="molecule type" value="Genomic_DNA"/>
</dbReference>
<protein>
    <recommendedName>
        <fullName evidence="4">Ig-like domain-containing protein</fullName>
    </recommendedName>
</protein>
<dbReference type="Proteomes" id="UP000465112">
    <property type="component" value="Chromosome 4"/>
</dbReference>
<keyword evidence="2" id="KW-0472">Membrane</keyword>
<sequence>MIWQNAQNSQKRDKILIKLVVVASPEPYVTIQSMVTTLGEKEDRVLLQCEVRGASPEPRVEWQDGAGNILPAEEPLVSEREGSFYITLHTTVTKTDRYRCVVTQEEINHVTDAMTYVPVCGKIPL</sequence>
<dbReference type="InterPro" id="IPR013783">
    <property type="entry name" value="Ig-like_fold"/>
</dbReference>
<dbReference type="CDD" id="cd00096">
    <property type="entry name" value="Ig"/>
    <property type="match status" value="1"/>
</dbReference>
<dbReference type="PROSITE" id="PS50835">
    <property type="entry name" value="IG_LIKE"/>
    <property type="match status" value="1"/>
</dbReference>
<evidence type="ECO:0000256" key="1">
    <source>
        <dbReference type="ARBA" id="ARBA00004370"/>
    </source>
</evidence>
<reference evidence="5 6" key="1">
    <citation type="submission" date="2019-06" db="EMBL/GenBank/DDBJ databases">
        <title>A chromosome-scale genome assembly of the European perch, Perca fluviatilis.</title>
        <authorList>
            <person name="Roques C."/>
            <person name="Zahm M."/>
            <person name="Cabau C."/>
            <person name="Klopp C."/>
            <person name="Bouchez O."/>
            <person name="Donnadieu C."/>
            <person name="Kuhl H."/>
            <person name="Gislard M."/>
            <person name="Guendouz S."/>
            <person name="Journot L."/>
            <person name="Haffray P."/>
            <person name="Bestin A."/>
            <person name="Morvezen R."/>
            <person name="Feron R."/>
            <person name="Wen M."/>
            <person name="Jouanno E."/>
            <person name="Herpin A."/>
            <person name="Schartl M."/>
            <person name="Postlethwait J."/>
            <person name="Schaerlinger B."/>
            <person name="Chardard D."/>
            <person name="Lecocq T."/>
            <person name="Poncet C."/>
            <person name="Jaffrelo L."/>
            <person name="Lampietro C."/>
            <person name="Guiguen Y."/>
        </authorList>
    </citation>
    <scope>NUCLEOTIDE SEQUENCE [LARGE SCALE GENOMIC DNA]</scope>
    <source>
        <tissue evidence="5">Blood</tissue>
    </source>
</reference>
<comment type="caution">
    <text evidence="5">The sequence shown here is derived from an EMBL/GenBank/DDBJ whole genome shotgun (WGS) entry which is preliminary data.</text>
</comment>
<evidence type="ECO:0000259" key="4">
    <source>
        <dbReference type="PROSITE" id="PS50835"/>
    </source>
</evidence>
<evidence type="ECO:0000256" key="2">
    <source>
        <dbReference type="ARBA" id="ARBA00023136"/>
    </source>
</evidence>
<evidence type="ECO:0000256" key="3">
    <source>
        <dbReference type="ARBA" id="ARBA00023319"/>
    </source>
</evidence>
<comment type="subcellular location">
    <subcellularLocation>
        <location evidence="1">Membrane</location>
    </subcellularLocation>
</comment>
<dbReference type="AlphaFoldDB" id="A0A6A5FMN3"/>
<dbReference type="Pfam" id="PF22705">
    <property type="entry name" value="C2-set_3"/>
    <property type="match status" value="1"/>
</dbReference>